<gene>
    <name evidence="3" type="ORF">E5676_scaffold459G00380</name>
    <name evidence="2" type="ORF">E6C27_scaffold339G00620</name>
</gene>
<feature type="domain" description="R13L1/DRL21-like LRR repeat region" evidence="1">
    <location>
        <begin position="6"/>
        <end position="100"/>
    </location>
</feature>
<proteinExistence type="predicted"/>
<evidence type="ECO:0000259" key="1">
    <source>
        <dbReference type="Pfam" id="PF25019"/>
    </source>
</evidence>
<dbReference type="EMBL" id="SSTE01006676">
    <property type="protein sequence ID" value="KAA0058595.1"/>
    <property type="molecule type" value="Genomic_DNA"/>
</dbReference>
<organism evidence="2 4">
    <name type="scientific">Cucumis melo var. makuwa</name>
    <name type="common">Oriental melon</name>
    <dbReference type="NCBI Taxonomy" id="1194695"/>
    <lineage>
        <taxon>Eukaryota</taxon>
        <taxon>Viridiplantae</taxon>
        <taxon>Streptophyta</taxon>
        <taxon>Embryophyta</taxon>
        <taxon>Tracheophyta</taxon>
        <taxon>Spermatophyta</taxon>
        <taxon>Magnoliopsida</taxon>
        <taxon>eudicotyledons</taxon>
        <taxon>Gunneridae</taxon>
        <taxon>Pentapetalae</taxon>
        <taxon>rosids</taxon>
        <taxon>fabids</taxon>
        <taxon>Cucurbitales</taxon>
        <taxon>Cucurbitaceae</taxon>
        <taxon>Benincaseae</taxon>
        <taxon>Cucumis</taxon>
    </lineage>
</organism>
<dbReference type="EMBL" id="SSTD01011126">
    <property type="protein sequence ID" value="TYK10396.1"/>
    <property type="molecule type" value="Genomic_DNA"/>
</dbReference>
<comment type="caution">
    <text evidence="2">The sequence shown here is derived from an EMBL/GenBank/DDBJ whole genome shotgun (WGS) entry which is preliminary data.</text>
</comment>
<name>A0A5A7UYG3_CUCMM</name>
<dbReference type="PANTHER" id="PTHR47186:SF13">
    <property type="entry name" value="DISEASE RESISTANCE PROTEIN RGA3"/>
    <property type="match status" value="1"/>
</dbReference>
<dbReference type="AlphaFoldDB" id="A0A5A7UYG3"/>
<dbReference type="Proteomes" id="UP000321947">
    <property type="component" value="Unassembled WGS sequence"/>
</dbReference>
<dbReference type="Gene3D" id="3.80.10.10">
    <property type="entry name" value="Ribonuclease Inhibitor"/>
    <property type="match status" value="1"/>
</dbReference>
<dbReference type="OrthoDB" id="1166007at2759"/>
<dbReference type="Pfam" id="PF25019">
    <property type="entry name" value="LRR_R13L1-DRL21"/>
    <property type="match status" value="1"/>
</dbReference>
<dbReference type="SUPFAM" id="SSF52058">
    <property type="entry name" value="L domain-like"/>
    <property type="match status" value="1"/>
</dbReference>
<sequence length="181" mass="20899">MKGKFLQLKSGLQELKLHWEKHTIGELEDVIYESVLDCLQPHSNLQEIYIDGYGGVKLSNWVSSKFLGCLVTIRLYHCERLRHLPKFDQFPNLKRLDLEDLPNIEYIIVNNNDSVSSSTIFPSLKELEISNMPKLVSWCKGTTPAKSPIIIFPYLSCLTINGRFPLHMLKFWHAPNLKSEN</sequence>
<protein>
    <submittedName>
        <fullName evidence="2 3">Disease resistance protein RGA1</fullName>
    </submittedName>
</protein>
<dbReference type="InterPro" id="IPR032675">
    <property type="entry name" value="LRR_dom_sf"/>
</dbReference>
<dbReference type="Proteomes" id="UP000321393">
    <property type="component" value="Unassembled WGS sequence"/>
</dbReference>
<evidence type="ECO:0000313" key="4">
    <source>
        <dbReference type="Proteomes" id="UP000321393"/>
    </source>
</evidence>
<evidence type="ECO:0000313" key="5">
    <source>
        <dbReference type="Proteomes" id="UP000321947"/>
    </source>
</evidence>
<accession>A0A5A7UYG3</accession>
<dbReference type="STRING" id="1194695.A0A5A7UYG3"/>
<dbReference type="PANTHER" id="PTHR47186">
    <property type="entry name" value="LEUCINE-RICH REPEAT-CONTAINING PROTEIN 57"/>
    <property type="match status" value="1"/>
</dbReference>
<dbReference type="InterPro" id="IPR056789">
    <property type="entry name" value="LRR_R13L1-DRL21"/>
</dbReference>
<evidence type="ECO:0000313" key="2">
    <source>
        <dbReference type="EMBL" id="KAA0058595.1"/>
    </source>
</evidence>
<evidence type="ECO:0000313" key="3">
    <source>
        <dbReference type="EMBL" id="TYK10396.1"/>
    </source>
</evidence>
<reference evidence="4 5" key="1">
    <citation type="submission" date="2019-08" db="EMBL/GenBank/DDBJ databases">
        <title>Draft genome sequences of two oriental melons (Cucumis melo L. var makuwa).</title>
        <authorList>
            <person name="Kwon S.-Y."/>
        </authorList>
    </citation>
    <scope>NUCLEOTIDE SEQUENCE [LARGE SCALE GENOMIC DNA]</scope>
    <source>
        <strain evidence="5">cv. Chang Bougi</strain>
        <strain evidence="4">cv. SW 3</strain>
        <tissue evidence="2">Leaf</tissue>
    </source>
</reference>